<comment type="similarity">
    <text evidence="1 8">Belongs to the universal ribosomal protein uS11 family.</text>
</comment>
<evidence type="ECO:0000313" key="10">
    <source>
        <dbReference type="EMBL" id="RXZ61265.1"/>
    </source>
</evidence>
<dbReference type="PIRSF" id="PIRSF002131">
    <property type="entry name" value="Ribosomal_S11"/>
    <property type="match status" value="1"/>
</dbReference>
<proteinExistence type="inferred from homology"/>
<dbReference type="RefSeq" id="WP_129223781.1">
    <property type="nucleotide sequence ID" value="NZ_SDOZ01000002.1"/>
</dbReference>
<dbReference type="AlphaFoldDB" id="A0A4Q2K9M2"/>
<accession>A0A4Q2K9M2</accession>
<dbReference type="Proteomes" id="UP000291269">
    <property type="component" value="Unassembled WGS sequence"/>
</dbReference>
<evidence type="ECO:0000256" key="7">
    <source>
        <dbReference type="ARBA" id="ARBA00058053"/>
    </source>
</evidence>
<evidence type="ECO:0000256" key="9">
    <source>
        <dbReference type="SAM" id="MobiDB-lite"/>
    </source>
</evidence>
<dbReference type="GO" id="GO:0005840">
    <property type="term" value="C:ribosome"/>
    <property type="evidence" value="ECO:0007669"/>
    <property type="project" value="UniProtKB-KW"/>
</dbReference>
<keyword evidence="3 8" id="KW-0694">RNA-binding</keyword>
<dbReference type="NCBIfam" id="TIGR03632">
    <property type="entry name" value="uS11_bact"/>
    <property type="match status" value="1"/>
</dbReference>
<comment type="subunit">
    <text evidence="8">Part of the 30S ribosomal subunit. Interacts with proteins S7 and S18. Binds to IF-3.</text>
</comment>
<evidence type="ECO:0000256" key="2">
    <source>
        <dbReference type="ARBA" id="ARBA00022730"/>
    </source>
</evidence>
<dbReference type="InterPro" id="IPR001971">
    <property type="entry name" value="Ribosomal_uS11"/>
</dbReference>
<dbReference type="OrthoDB" id="9806415at2"/>
<evidence type="ECO:0000256" key="5">
    <source>
        <dbReference type="ARBA" id="ARBA00023274"/>
    </source>
</evidence>
<dbReference type="GO" id="GO:0019843">
    <property type="term" value="F:rRNA binding"/>
    <property type="evidence" value="ECO:0007669"/>
    <property type="project" value="UniProtKB-UniRule"/>
</dbReference>
<evidence type="ECO:0000313" key="11">
    <source>
        <dbReference type="Proteomes" id="UP000291269"/>
    </source>
</evidence>
<dbReference type="SUPFAM" id="SSF53137">
    <property type="entry name" value="Translational machinery components"/>
    <property type="match status" value="1"/>
</dbReference>
<dbReference type="InterPro" id="IPR036967">
    <property type="entry name" value="Ribosomal_uS11_sf"/>
</dbReference>
<keyword evidence="4 8" id="KW-0689">Ribosomal protein</keyword>
<keyword evidence="5 8" id="KW-0687">Ribonucleoprotein</keyword>
<comment type="caution">
    <text evidence="10">The sequence shown here is derived from an EMBL/GenBank/DDBJ whole genome shotgun (WGS) entry which is preliminary data.</text>
</comment>
<dbReference type="Pfam" id="PF00411">
    <property type="entry name" value="Ribosomal_S11"/>
    <property type="match status" value="1"/>
</dbReference>
<dbReference type="GO" id="GO:1990904">
    <property type="term" value="C:ribonucleoprotein complex"/>
    <property type="evidence" value="ECO:0007669"/>
    <property type="project" value="UniProtKB-KW"/>
</dbReference>
<dbReference type="PANTHER" id="PTHR11759">
    <property type="entry name" value="40S RIBOSOMAL PROTEIN S14/30S RIBOSOMAL PROTEIN S11"/>
    <property type="match status" value="1"/>
</dbReference>
<gene>
    <name evidence="8" type="primary">rpsK</name>
    <name evidence="10" type="ORF">ESZ91_02455</name>
</gene>
<sequence>MAAATKKATATRRRKELKKVDKGQVHIQSSFNNTLVTITDMSGNAISWSSAGSLGFKGSRKGTPFAAQQASETAAKAAKEHGLRSVEVFVKGPGAGRESAIRALSACDLEITMITDVSPIPHNGCRPPKRRRV</sequence>
<name>A0A4Q2K9M2_9FIRM</name>
<dbReference type="HAMAP" id="MF_01310">
    <property type="entry name" value="Ribosomal_uS11"/>
    <property type="match status" value="1"/>
</dbReference>
<dbReference type="NCBIfam" id="NF003698">
    <property type="entry name" value="PRK05309.1"/>
    <property type="match status" value="1"/>
</dbReference>
<evidence type="ECO:0000256" key="1">
    <source>
        <dbReference type="ARBA" id="ARBA00006194"/>
    </source>
</evidence>
<dbReference type="GO" id="GO:0003735">
    <property type="term" value="F:structural constituent of ribosome"/>
    <property type="evidence" value="ECO:0007669"/>
    <property type="project" value="InterPro"/>
</dbReference>
<evidence type="ECO:0000256" key="3">
    <source>
        <dbReference type="ARBA" id="ARBA00022884"/>
    </source>
</evidence>
<feature type="region of interest" description="Disordered" evidence="9">
    <location>
        <begin position="1"/>
        <end position="21"/>
    </location>
</feature>
<organism evidence="10 11">
    <name type="scientific">Candidatus Borkfalkia ceftriaxoniphila</name>
    <dbReference type="NCBI Taxonomy" id="2508949"/>
    <lineage>
        <taxon>Bacteria</taxon>
        <taxon>Bacillati</taxon>
        <taxon>Bacillota</taxon>
        <taxon>Clostridia</taxon>
        <taxon>Christensenellales</taxon>
        <taxon>Christensenellaceae</taxon>
        <taxon>Candidatus Borkfalkia</taxon>
    </lineage>
</organism>
<keyword evidence="11" id="KW-1185">Reference proteome</keyword>
<dbReference type="EMBL" id="SDOZ01000002">
    <property type="protein sequence ID" value="RXZ61265.1"/>
    <property type="molecule type" value="Genomic_DNA"/>
</dbReference>
<dbReference type="GO" id="GO:0006412">
    <property type="term" value="P:translation"/>
    <property type="evidence" value="ECO:0007669"/>
    <property type="project" value="UniProtKB-UniRule"/>
</dbReference>
<dbReference type="InterPro" id="IPR019981">
    <property type="entry name" value="Ribosomal_uS11_bac-type"/>
</dbReference>
<evidence type="ECO:0000256" key="8">
    <source>
        <dbReference type="HAMAP-Rule" id="MF_01310"/>
    </source>
</evidence>
<dbReference type="FunFam" id="3.30.420.80:FF:000001">
    <property type="entry name" value="30S ribosomal protein S11"/>
    <property type="match status" value="1"/>
</dbReference>
<evidence type="ECO:0000256" key="4">
    <source>
        <dbReference type="ARBA" id="ARBA00022980"/>
    </source>
</evidence>
<dbReference type="Gene3D" id="3.30.420.80">
    <property type="entry name" value="Ribosomal protein S11"/>
    <property type="match status" value="1"/>
</dbReference>
<keyword evidence="2 8" id="KW-0699">rRNA-binding</keyword>
<reference evidence="10 11" key="1">
    <citation type="journal article" date="2019" name="Gut">
        <title>Antibiotics-induced monodominance of a novel gut bacterial order.</title>
        <authorList>
            <person name="Hildebrand F."/>
            <person name="Moitinho-Silva L."/>
            <person name="Blasche S."/>
            <person name="Jahn M.T."/>
            <person name="Gossmann T.I."/>
            <person name="Heuerta-Cepas J."/>
            <person name="Hercog R."/>
            <person name="Luetge M."/>
            <person name="Bahram M."/>
            <person name="Pryszlak A."/>
            <person name="Alves R.J."/>
            <person name="Waszak S.M."/>
            <person name="Zhu A."/>
            <person name="Ye L."/>
            <person name="Costea P.I."/>
            <person name="Aalvink S."/>
            <person name="Belzer C."/>
            <person name="Forslund S.K."/>
            <person name="Sunagawa S."/>
            <person name="Hentschel U."/>
            <person name="Merten C."/>
            <person name="Patil K.R."/>
            <person name="Benes V."/>
            <person name="Bork P."/>
        </authorList>
    </citation>
    <scope>NUCLEOTIDE SEQUENCE [LARGE SCALE GENOMIC DNA]</scope>
    <source>
        <strain evidence="10 11">HDS1380</strain>
    </source>
</reference>
<comment type="function">
    <text evidence="7 8">Located on the platform of the 30S subunit, it bridges several disparate RNA helices of the 16S rRNA. Forms part of the Shine-Dalgarno cleft in the 70S ribosome.</text>
</comment>
<protein>
    <recommendedName>
        <fullName evidence="6 8">Small ribosomal subunit protein uS11</fullName>
    </recommendedName>
</protein>
<evidence type="ECO:0000256" key="6">
    <source>
        <dbReference type="ARBA" id="ARBA00035160"/>
    </source>
</evidence>